<evidence type="ECO:0000256" key="21">
    <source>
        <dbReference type="ARBA" id="ARBA00023170"/>
    </source>
</evidence>
<keyword evidence="16" id="KW-0967">Endosome</keyword>
<dbReference type="InterPro" id="IPR036055">
    <property type="entry name" value="LDL_receptor-like_sf"/>
</dbReference>
<dbReference type="PANTHER" id="PTHR12106">
    <property type="entry name" value="SORTILIN RELATED"/>
    <property type="match status" value="1"/>
</dbReference>
<dbReference type="GO" id="GO:0005794">
    <property type="term" value="C:Golgi apparatus"/>
    <property type="evidence" value="ECO:0007669"/>
    <property type="project" value="UniProtKB-SubCell"/>
</dbReference>
<evidence type="ECO:0000256" key="1">
    <source>
        <dbReference type="ARBA" id="ARBA00004115"/>
    </source>
</evidence>
<feature type="repeat" description="LDL-receptor class B" evidence="27">
    <location>
        <begin position="901"/>
        <end position="949"/>
    </location>
</feature>
<dbReference type="Pfam" id="PF15901">
    <property type="entry name" value="Sortilin_C"/>
    <property type="match status" value="1"/>
</dbReference>
<evidence type="ECO:0000256" key="22">
    <source>
        <dbReference type="ARBA" id="ARBA00023180"/>
    </source>
</evidence>
<dbReference type="InterPro" id="IPR050310">
    <property type="entry name" value="VPS10-sortilin"/>
</dbReference>
<dbReference type="InParanoid" id="A0A1S3JC06"/>
<organism evidence="32 33">
    <name type="scientific">Lingula anatina</name>
    <name type="common">Brachiopod</name>
    <name type="synonym">Lingula unguis</name>
    <dbReference type="NCBI Taxonomy" id="7574"/>
    <lineage>
        <taxon>Eukaryota</taxon>
        <taxon>Metazoa</taxon>
        <taxon>Spiralia</taxon>
        <taxon>Lophotrochozoa</taxon>
        <taxon>Brachiopoda</taxon>
        <taxon>Linguliformea</taxon>
        <taxon>Lingulata</taxon>
        <taxon>Lingulida</taxon>
        <taxon>Linguloidea</taxon>
        <taxon>Lingulidae</taxon>
        <taxon>Lingula</taxon>
    </lineage>
</organism>
<keyword evidence="19 29" id="KW-0472">Membrane</keyword>
<keyword evidence="29" id="KW-1133">Transmembrane helix</keyword>
<feature type="domain" description="Fibronectin type-III" evidence="31">
    <location>
        <begin position="1945"/>
        <end position="2039"/>
    </location>
</feature>
<dbReference type="Gene3D" id="2.130.10.10">
    <property type="entry name" value="YVTN repeat-like/Quinoprotein amine dehydrogenase"/>
    <property type="match status" value="1"/>
</dbReference>
<evidence type="ECO:0000256" key="25">
    <source>
        <dbReference type="ARBA" id="ARBA00032450"/>
    </source>
</evidence>
<keyword evidence="13" id="KW-0254">Endocytosis</keyword>
<keyword evidence="12" id="KW-0245">EGF-like domain</keyword>
<dbReference type="InterPro" id="IPR003961">
    <property type="entry name" value="FN3_dom"/>
</dbReference>
<dbReference type="InterPro" id="IPR031777">
    <property type="entry name" value="Sortilin_C"/>
</dbReference>
<evidence type="ECO:0000256" key="26">
    <source>
        <dbReference type="PROSITE-ProRule" id="PRU00124"/>
    </source>
</evidence>
<feature type="disulfide bond" evidence="26">
    <location>
        <begin position="1436"/>
        <end position="1451"/>
    </location>
</feature>
<dbReference type="InterPro" id="IPR006581">
    <property type="entry name" value="VPS10"/>
</dbReference>
<feature type="region of interest" description="Disordered" evidence="28">
    <location>
        <begin position="2195"/>
        <end position="2224"/>
    </location>
</feature>
<dbReference type="InterPro" id="IPR023415">
    <property type="entry name" value="LDLR_class-A_CS"/>
</dbReference>
<protein>
    <recommendedName>
        <fullName evidence="9">Sortilin-related receptor</fullName>
    </recommendedName>
    <alternativeName>
        <fullName evidence="24">Low-density lipoprotein receptor relative with 11 ligand-binding repeats</fullName>
    </alternativeName>
    <alternativeName>
        <fullName evidence="25">Sorting protein-related receptor containing LDLR class A repeats</fullName>
    </alternativeName>
</protein>
<evidence type="ECO:0000313" key="32">
    <source>
        <dbReference type="Proteomes" id="UP000085678"/>
    </source>
</evidence>
<evidence type="ECO:0000256" key="11">
    <source>
        <dbReference type="ARBA" id="ARBA00022475"/>
    </source>
</evidence>
<dbReference type="Pfam" id="PF25814">
    <property type="entry name" value="fn3_SORL1"/>
    <property type="match status" value="1"/>
</dbReference>
<dbReference type="InterPro" id="IPR031778">
    <property type="entry name" value="Sortilin_N"/>
</dbReference>
<evidence type="ECO:0000259" key="31">
    <source>
        <dbReference type="PROSITE" id="PS50853"/>
    </source>
</evidence>
<dbReference type="FunFam" id="4.10.400.10:FF:000005">
    <property type="entry name" value="low-density lipoprotein receptor-related protein 1B"/>
    <property type="match status" value="1"/>
</dbReference>
<feature type="disulfide bond" evidence="26">
    <location>
        <begin position="1253"/>
        <end position="1268"/>
    </location>
</feature>
<dbReference type="GO" id="GO:0005886">
    <property type="term" value="C:plasma membrane"/>
    <property type="evidence" value="ECO:0007669"/>
    <property type="project" value="UniProtKB-SubCell"/>
</dbReference>
<evidence type="ECO:0000256" key="20">
    <source>
        <dbReference type="ARBA" id="ARBA00023157"/>
    </source>
</evidence>
<dbReference type="GO" id="GO:0031901">
    <property type="term" value="C:early endosome membrane"/>
    <property type="evidence" value="ECO:0007669"/>
    <property type="project" value="UniProtKB-SubCell"/>
</dbReference>
<evidence type="ECO:0000256" key="14">
    <source>
        <dbReference type="ARBA" id="ARBA00022729"/>
    </source>
</evidence>
<keyword evidence="22" id="KW-0325">Glycoprotein</keyword>
<dbReference type="STRING" id="7574.A0A1S3JC06"/>
<feature type="disulfide bond" evidence="26">
    <location>
        <begin position="1369"/>
        <end position="1381"/>
    </location>
</feature>
<dbReference type="FunFam" id="4.10.400.10:FF:000113">
    <property type="entry name" value="Low-density lipoprotein receptor-related protein 8"/>
    <property type="match status" value="1"/>
</dbReference>
<evidence type="ECO:0000256" key="12">
    <source>
        <dbReference type="ARBA" id="ARBA00022536"/>
    </source>
</evidence>
<feature type="repeat" description="LDL-receptor class B" evidence="27">
    <location>
        <begin position="950"/>
        <end position="994"/>
    </location>
</feature>
<feature type="disulfide bond" evidence="26">
    <location>
        <begin position="1194"/>
        <end position="1212"/>
    </location>
</feature>
<dbReference type="SUPFAM" id="SSF110296">
    <property type="entry name" value="Oligoxyloglucan reducing end-specific cellobiohydrolase"/>
    <property type="match status" value="1"/>
</dbReference>
<dbReference type="Gene3D" id="4.10.400.10">
    <property type="entry name" value="Low-density Lipoprotein Receptor"/>
    <property type="match status" value="10"/>
</dbReference>
<dbReference type="SMART" id="SM00192">
    <property type="entry name" value="LDLa"/>
    <property type="match status" value="10"/>
</dbReference>
<keyword evidence="23" id="KW-0968">Cytoplasmic vesicle</keyword>
<evidence type="ECO:0000256" key="13">
    <source>
        <dbReference type="ARBA" id="ARBA00022583"/>
    </source>
</evidence>
<evidence type="ECO:0000256" key="3">
    <source>
        <dbReference type="ARBA" id="ARBA00004212"/>
    </source>
</evidence>
<dbReference type="RefSeq" id="XP_013407940.1">
    <property type="nucleotide sequence ID" value="XM_013552486.1"/>
</dbReference>
<evidence type="ECO:0000256" key="28">
    <source>
        <dbReference type="SAM" id="MobiDB-lite"/>
    </source>
</evidence>
<dbReference type="Pfam" id="PF15902">
    <property type="entry name" value="Sortilin-Vps10"/>
    <property type="match status" value="1"/>
</dbReference>
<keyword evidence="11" id="KW-1003">Cell membrane</keyword>
<gene>
    <name evidence="33" type="primary">LOC106171953</name>
</gene>
<dbReference type="FunFam" id="2.120.10.30:FF:000241">
    <property type="entry name" value="Low-density lipoprotein receptor-related protein 6"/>
    <property type="match status" value="1"/>
</dbReference>
<feature type="disulfide bond" evidence="26">
    <location>
        <begin position="1187"/>
        <end position="1199"/>
    </location>
</feature>
<dbReference type="InterPro" id="IPR002172">
    <property type="entry name" value="LDrepeatLR_classA_rpt"/>
</dbReference>
<sequence length="2224" mass="249827">MAATLPLTFLFLLGSIELNVALKHGSKSETLHVRREKHEEYFNNNRFTINMRENESAEEIFQRLAAEMESEQDTPLHNRQKRAATKPACNASASTCEVELHDSHHQMIVHWAGENSDVIVALARDTNVDSPNFSSDLYVSSDYGNSFRHIALKLNRTKNATISQFYNSPVYNTHYLFTDIKNNYMFVTTDFGRTFTKVPLSFTPKQVVPHRSIPNIVLAQNEDDPYKLLWLSRDFGRSWSMLQRNVKSFQWGTGINNASLYLERLEPTGLSTVIKMHNYDPLNIRTVFADVVDFEIKNDYMFATRRMSLTADSHHNQSQILWVSHNGGPFSRARFPTSLHGLDYYIADASEDQVFACVNHNATLTHLYISDASGTNFSLSLERVVYFNPKGALKDTWLRYFADESFADIHRVDGLRGIYIASQLANGTLDPDRQVTLITYDKGGMWERINAPYQDSKGNHTHCYRFMDCSLHLTQRLQQLYPRSRTAEILSKASAPGLIMATGVTNVTSSLRDHLPNIYLTTDAGANWKEVLKGQHFYNFGDHGGLIVAVRQYEMTNEILYSWNEGESWEVLIFGPEKIRVYGVLTEPGEHTTIFSVFGSRSPIHSWLIIKVNLTFVFNNIACRGDDYKEWTPSDPTEGHGRGCLLGRKVVYNRRRAHAKCLNGNDFDRPIRQENCLCLRADFECDFGFRLQYGWAPRSSNCLYDATSGVDVHRVPTICPEGGTYFRTKGYRKVPGDTCQGGDEARYGPDRLFCPVGVKPEFLLYTRRTVVQRYILGDNTTETIALPHLYNTIALEYDYKGNCIFWADISEDYIKRMCLNGTDTAEVLAEGRLESVEGLALDWTSENLYFVDAGRRVIEVMKTDGRFRRVLIDGSHNQTIPHTNIKVLDKPRAIVADPAHGSIYWTDWSTEHPQIVRAWMNGDPESIQRIVYSTLYVKWPNGLTIDAQASKLYWADAYLDHIQYSDLDGRNVHTVVSGRRYAPHPYSIAVYKNDIYWTDWMLQGILAADKTTGAGLRYIKSDLPRIMDLKIFSKSSQATISPCTNDTHCSNLCMPVPGKSHPTVKSCKCGGDKVIVLNPDGNEQCGCNGTQYEGPDGYCREGNGTTSCGPVDFTCANQHCVPINWKCDHDNDCGDFSDERNCPYVTCNSYQFSCRNSSRCIPSRWRCDHDNDCGDNSDEAGCVYGTCASNQFQCDNRRCVSVRWVCDGDDDCRDGSDERHCNATTTAAPGTCSASQFACRSGLVPCISSSWKCDGDRDCTDGSDEVGCEDKTCPSYQFKCHNSSRCVYRTWLCDGDNDCGDMSDEQHCNTTTPALTTVSSPSTTDGQCQHYQFRCNNGLCIYVGQRCDGINDCGDYSDEYFCNDTLATCSSTQFQCNNGECISRFLRCNGYPECGDRSDEEACYTTTPLPTTCNAYEFECPPPHNRVHCIFRSWVCDGDNDCGNNADEQNCPRNITLPTCSSSQFECQIGGGCIPRTWICDGDSDCTDGSDEFGCASTVPVSWSTTLRPCPSGLVACADHSNCLHHFQFCDGHYDCYDSSDERDCGARHYSVRDLVGTAGVNNVAVRWHPPSPAPPSYTYMPAYRTSGMQSFRNVTNGRLPSTATSYNFTRLSPATQYYFKVIVDVTGPPSHGSDPVLILKTRDGIPGPCTDLIYQLHVSSDSLEESTLQLTWKSPLQPNGRILDYKVYYMRSDGNAWMIMLYSISTPSPPGSTVQYLVKNLEFGHKYIFKVAAVTVGGEGNATANVTVNFLADHPTDEVKDVRFTSTNKNITVTWSPDTSGRKLGYNIRWTDPLNASHYINVSDSTHSFTIKDLAPGTNYNVLIRYVNSVGYGPLVEQVVRTQGSEPVLRNLKADMLSQQVIKVTWTPPPNSAGYTYKVFYSHQFHDLSDLSRFEAITTTKSLVLIPNVLACEDYTFTVAVDQPFVTRPSPTVDYTTSFDETSPPKRLKAVTEGKNKINISFEAPCAGIGLALAYEIDTVEKRNQHTEGYQVKPTKDLQIKYQIVNLTRGATYDIIVRVDQEKQGQKSQPVSVTIPPYAAPEGFDFVQIKDTALQLTWFPPKDVLPKKYVYEVNIVKERGSNMTTIENRNVSAKNLIVNITDEARWIFKVRLMPDQGYPGSYSQKIEFGEVKRVVDRQFFSKSSNVLAVSCGVSGAVILVLVVLLGVYCYRHRRLQRSFLSFANSHYDTRSGRTTFGSGDLEDAEDDSPMIQGFSEDEPMVLA</sequence>
<dbReference type="SUPFAM" id="SSF63825">
    <property type="entry name" value="YWTD domain"/>
    <property type="match status" value="1"/>
</dbReference>
<dbReference type="Pfam" id="PF00041">
    <property type="entry name" value="fn3"/>
    <property type="match status" value="3"/>
</dbReference>
<feature type="disulfide bond" evidence="26">
    <location>
        <begin position="1167"/>
        <end position="1182"/>
    </location>
</feature>
<dbReference type="FunFam" id="4.10.400.10:FF:000011">
    <property type="entry name" value="Low-density lipoprotein receptor-related protein 1"/>
    <property type="match status" value="1"/>
</dbReference>
<comment type="similarity">
    <text evidence="8">Belongs to the VPS10-related sortilin family. SORL1 subfamily.</text>
</comment>
<dbReference type="PROSITE" id="PS50068">
    <property type="entry name" value="LDLRA_2"/>
    <property type="match status" value="10"/>
</dbReference>
<feature type="disulfide bond" evidence="26">
    <location>
        <begin position="1335"/>
        <end position="1353"/>
    </location>
</feature>
<dbReference type="GO" id="GO:0055038">
    <property type="term" value="C:recycling endosome membrane"/>
    <property type="evidence" value="ECO:0007669"/>
    <property type="project" value="UniProtKB-SubCell"/>
</dbReference>
<evidence type="ECO:0000256" key="30">
    <source>
        <dbReference type="SAM" id="SignalP"/>
    </source>
</evidence>
<feature type="signal peptide" evidence="30">
    <location>
        <begin position="1"/>
        <end position="21"/>
    </location>
</feature>
<keyword evidence="29" id="KW-0812">Transmembrane</keyword>
<evidence type="ECO:0000256" key="5">
    <source>
        <dbReference type="ARBA" id="ARBA00004393"/>
    </source>
</evidence>
<dbReference type="PROSITE" id="PS50853">
    <property type="entry name" value="FN3"/>
    <property type="match status" value="4"/>
</dbReference>
<feature type="disulfide bond" evidence="26">
    <location>
        <begin position="1480"/>
        <end position="1495"/>
    </location>
</feature>
<keyword evidence="10" id="KW-0813">Transport</keyword>
<evidence type="ECO:0000256" key="23">
    <source>
        <dbReference type="ARBA" id="ARBA00023329"/>
    </source>
</evidence>
<dbReference type="GO" id="GO:0005789">
    <property type="term" value="C:endoplasmic reticulum membrane"/>
    <property type="evidence" value="ECO:0007669"/>
    <property type="project" value="UniProtKB-SubCell"/>
</dbReference>
<dbReference type="Pfam" id="PF00058">
    <property type="entry name" value="Ldl_recept_b"/>
    <property type="match status" value="1"/>
</dbReference>
<dbReference type="SUPFAM" id="SSF57424">
    <property type="entry name" value="LDL receptor-like module"/>
    <property type="match status" value="10"/>
</dbReference>
<feature type="disulfide bond" evidence="26">
    <location>
        <begin position="1388"/>
        <end position="1403"/>
    </location>
</feature>
<feature type="disulfide bond" evidence="26">
    <location>
        <begin position="1127"/>
        <end position="1142"/>
    </location>
</feature>
<keyword evidence="18" id="KW-0333">Golgi apparatus</keyword>
<feature type="transmembrane region" description="Helical" evidence="29">
    <location>
        <begin position="2147"/>
        <end position="2171"/>
    </location>
</feature>
<feature type="chain" id="PRO_5030033816" description="Sortilin-related receptor" evidence="30">
    <location>
        <begin position="22"/>
        <end position="2224"/>
    </location>
</feature>
<evidence type="ECO:0000256" key="19">
    <source>
        <dbReference type="ARBA" id="ARBA00023136"/>
    </source>
</evidence>
<dbReference type="Gene3D" id="2.120.10.30">
    <property type="entry name" value="TolB, C-terminal domain"/>
    <property type="match status" value="1"/>
</dbReference>
<evidence type="ECO:0000256" key="7">
    <source>
        <dbReference type="ARBA" id="ARBA00004545"/>
    </source>
</evidence>
<dbReference type="GO" id="GO:0006897">
    <property type="term" value="P:endocytosis"/>
    <property type="evidence" value="ECO:0007669"/>
    <property type="project" value="UniProtKB-KW"/>
</dbReference>
<dbReference type="GeneID" id="106171953"/>
<dbReference type="KEGG" id="lak:106171953"/>
<feature type="disulfide bond" evidence="26">
    <location>
        <begin position="1347"/>
        <end position="1362"/>
    </location>
</feature>
<dbReference type="PROSITE" id="PS51120">
    <property type="entry name" value="LDLRB"/>
    <property type="match status" value="3"/>
</dbReference>
<dbReference type="PROSITE" id="PS01209">
    <property type="entry name" value="LDLRA_1"/>
    <property type="match status" value="4"/>
</dbReference>
<dbReference type="Gene3D" id="3.30.60.270">
    <property type="match status" value="1"/>
</dbReference>
<evidence type="ECO:0000256" key="10">
    <source>
        <dbReference type="ARBA" id="ARBA00022448"/>
    </source>
</evidence>
<comment type="caution">
    <text evidence="26">Lacks conserved residue(s) required for the propagation of feature annotation.</text>
</comment>
<evidence type="ECO:0000256" key="16">
    <source>
        <dbReference type="ARBA" id="ARBA00022753"/>
    </source>
</evidence>
<dbReference type="CDD" id="cd00112">
    <property type="entry name" value="LDLa"/>
    <property type="match status" value="9"/>
</dbReference>
<dbReference type="SMART" id="SM00135">
    <property type="entry name" value="LY"/>
    <property type="match status" value="5"/>
</dbReference>
<evidence type="ECO:0000256" key="17">
    <source>
        <dbReference type="ARBA" id="ARBA00022824"/>
    </source>
</evidence>
<dbReference type="InterPro" id="IPR011042">
    <property type="entry name" value="6-blade_b-propeller_TolB-like"/>
</dbReference>
<dbReference type="InterPro" id="IPR000033">
    <property type="entry name" value="LDLR_classB_rpt"/>
</dbReference>
<dbReference type="FunFam" id="4.10.400.10:FF:000065">
    <property type="entry name" value="Transmembrane protease serine 7"/>
    <property type="match status" value="1"/>
</dbReference>
<dbReference type="InterPro" id="IPR057841">
    <property type="entry name" value="FN3_SORL1"/>
</dbReference>
<name>A0A1S3JC06_LINAN</name>
<feature type="domain" description="Fibronectin type-III" evidence="31">
    <location>
        <begin position="1756"/>
        <end position="1849"/>
    </location>
</feature>
<feature type="disulfide bond" evidence="26">
    <location>
        <begin position="1530"/>
        <end position="1545"/>
    </location>
</feature>
<feature type="disulfide bond" evidence="26">
    <location>
        <begin position="1376"/>
        <end position="1394"/>
    </location>
</feature>
<keyword evidence="32" id="KW-1185">Reference proteome</keyword>
<dbReference type="PANTHER" id="PTHR12106:SF27">
    <property type="entry name" value="SORTILIN-RELATED RECEPTOR"/>
    <property type="match status" value="1"/>
</dbReference>
<dbReference type="Proteomes" id="UP000085678">
    <property type="component" value="Unplaced"/>
</dbReference>
<keyword evidence="17" id="KW-0256">Endoplasmic reticulum</keyword>
<proteinExistence type="inferred from homology"/>
<comment type="subcellular location">
    <subcellularLocation>
        <location evidence="4">Cell membrane</location>
        <topology evidence="4">Single-pass type I membrane protein</topology>
    </subcellularLocation>
    <subcellularLocation>
        <location evidence="3">Cytoplasmic vesicle</location>
        <location evidence="3">Secretory vesicle membrane</location>
        <topology evidence="3">Single-pass type I membrane protein</topology>
    </subcellularLocation>
    <subcellularLocation>
        <location evidence="2">Early endosome membrane</location>
        <topology evidence="2">Single-pass type I membrane protein</topology>
    </subcellularLocation>
    <subcellularLocation>
        <location evidence="1">Endoplasmic reticulum membrane</location>
        <topology evidence="1">Single-pass type I membrane protein</topology>
    </subcellularLocation>
    <subcellularLocation>
        <location evidence="7">Endosome</location>
        <location evidence="7">Multivesicular body membrane</location>
        <topology evidence="7">Single-pass type I membrane protein</topology>
    </subcellularLocation>
    <subcellularLocation>
        <location evidence="5">Golgi apparatus</location>
        <location evidence="5">trans-Golgi network membrane</location>
        <topology evidence="5">Single-pass type I membrane protein</topology>
    </subcellularLocation>
    <subcellularLocation>
        <location evidence="6">Recycling endosome membrane</location>
        <topology evidence="6">Single-pass type I membrane protein</topology>
    </subcellularLocation>
</comment>
<dbReference type="SMART" id="SM00060">
    <property type="entry name" value="FN3"/>
    <property type="match status" value="6"/>
</dbReference>
<dbReference type="InterPro" id="IPR036116">
    <property type="entry name" value="FN3_sf"/>
</dbReference>
<evidence type="ECO:0000256" key="18">
    <source>
        <dbReference type="ARBA" id="ARBA00023034"/>
    </source>
</evidence>
<dbReference type="OrthoDB" id="443634at2759"/>
<feature type="disulfide bond" evidence="26">
    <location>
        <begin position="1108"/>
        <end position="1120"/>
    </location>
</feature>
<evidence type="ECO:0000256" key="24">
    <source>
        <dbReference type="ARBA" id="ARBA00029896"/>
    </source>
</evidence>
<dbReference type="SMART" id="SM00602">
    <property type="entry name" value="VPS10"/>
    <property type="match status" value="1"/>
</dbReference>
<evidence type="ECO:0000256" key="15">
    <source>
        <dbReference type="ARBA" id="ARBA00022737"/>
    </source>
</evidence>
<dbReference type="PRINTS" id="PR00261">
    <property type="entry name" value="LDLRECEPTOR"/>
</dbReference>
<dbReference type="Gene3D" id="2.10.70.80">
    <property type="match status" value="1"/>
</dbReference>
<dbReference type="InterPro" id="IPR015943">
    <property type="entry name" value="WD40/YVTN_repeat-like_dom_sf"/>
</dbReference>
<dbReference type="GO" id="GO:0032585">
    <property type="term" value="C:multivesicular body membrane"/>
    <property type="evidence" value="ECO:0007669"/>
    <property type="project" value="UniProtKB-SubCell"/>
</dbReference>
<feature type="repeat" description="LDL-receptor class B" evidence="27">
    <location>
        <begin position="802"/>
        <end position="845"/>
    </location>
</feature>
<dbReference type="CDD" id="cd00063">
    <property type="entry name" value="FN3"/>
    <property type="match status" value="5"/>
</dbReference>
<evidence type="ECO:0000256" key="6">
    <source>
        <dbReference type="ARBA" id="ARBA00004480"/>
    </source>
</evidence>
<keyword evidence="21 33" id="KW-0675">Receptor</keyword>
<feature type="disulfide bond" evidence="26">
    <location>
        <begin position="1293"/>
        <end position="1308"/>
    </location>
</feature>
<evidence type="ECO:0000256" key="2">
    <source>
        <dbReference type="ARBA" id="ARBA00004158"/>
    </source>
</evidence>
<dbReference type="GO" id="GO:0006892">
    <property type="term" value="P:post-Golgi vesicle-mediated transport"/>
    <property type="evidence" value="ECO:0007669"/>
    <property type="project" value="TreeGrafter"/>
</dbReference>
<feature type="domain" description="Fibronectin type-III" evidence="31">
    <location>
        <begin position="1653"/>
        <end position="1754"/>
    </location>
</feature>
<dbReference type="GO" id="GO:0030658">
    <property type="term" value="C:transport vesicle membrane"/>
    <property type="evidence" value="ECO:0007669"/>
    <property type="project" value="UniProtKB-SubCell"/>
</dbReference>
<evidence type="ECO:0000313" key="33">
    <source>
        <dbReference type="RefSeq" id="XP_013407940.1"/>
    </source>
</evidence>
<feature type="domain" description="Fibronectin type-III" evidence="31">
    <location>
        <begin position="1548"/>
        <end position="1645"/>
    </location>
</feature>
<dbReference type="Pfam" id="PF00057">
    <property type="entry name" value="Ldl_recept_a"/>
    <property type="match status" value="9"/>
</dbReference>
<evidence type="ECO:0000256" key="29">
    <source>
        <dbReference type="SAM" id="Phobius"/>
    </source>
</evidence>
<evidence type="ECO:0000256" key="8">
    <source>
        <dbReference type="ARBA" id="ARBA00007041"/>
    </source>
</evidence>
<accession>A0A1S3JC06</accession>
<feature type="disulfide bond" evidence="26">
    <location>
        <begin position="1115"/>
        <end position="1133"/>
    </location>
</feature>
<evidence type="ECO:0000256" key="9">
    <source>
        <dbReference type="ARBA" id="ARBA00013467"/>
    </source>
</evidence>
<reference evidence="33" key="1">
    <citation type="submission" date="2025-08" db="UniProtKB">
        <authorList>
            <consortium name="RefSeq"/>
        </authorList>
    </citation>
    <scope>IDENTIFICATION</scope>
    <source>
        <tissue evidence="33">Gonads</tissue>
    </source>
</reference>
<dbReference type="SUPFAM" id="SSF49265">
    <property type="entry name" value="Fibronectin type III"/>
    <property type="match status" value="3"/>
</dbReference>
<feature type="disulfide bond" evidence="26">
    <location>
        <begin position="1328"/>
        <end position="1340"/>
    </location>
</feature>
<evidence type="ECO:0000256" key="27">
    <source>
        <dbReference type="PROSITE-ProRule" id="PRU00461"/>
    </source>
</evidence>
<dbReference type="InterPro" id="IPR013783">
    <property type="entry name" value="Ig-like_fold"/>
</dbReference>
<keyword evidence="20 26" id="KW-1015">Disulfide bond</keyword>
<keyword evidence="15" id="KW-0677">Repeat</keyword>
<keyword evidence="14 30" id="KW-0732">Signal</keyword>
<dbReference type="FunFam" id="3.30.60.270:FF:000002">
    <property type="entry name" value="Sortilin-related receptor isoform A"/>
    <property type="match status" value="1"/>
</dbReference>
<evidence type="ECO:0000256" key="4">
    <source>
        <dbReference type="ARBA" id="ARBA00004251"/>
    </source>
</evidence>
<dbReference type="Gene3D" id="2.60.40.10">
    <property type="entry name" value="Immunoglobulins"/>
    <property type="match status" value="5"/>
</dbReference>
<feature type="disulfide bond" evidence="26">
    <location>
        <begin position="1206"/>
        <end position="1221"/>
    </location>
</feature>